<sequence>MPFFETQPKNANQALKLVDRGYVHENDHITIGEQLIIKRFVTEIIVMLDHS</sequence>
<reference evidence="1 2" key="1">
    <citation type="journal article" date="2011" name="PLoS ONE">
        <title>The entomopathogenic bacterial endosymbionts xenorhabdus and photorhabdus: convergent lifestyles from divergent genomes.</title>
        <authorList>
            <person name="Chaston J.M."/>
            <person name="Suen G."/>
            <person name="Tucker S.L."/>
            <person name="Andersen A.W."/>
            <person name="Bhasin A."/>
            <person name="Bode E."/>
            <person name="Bode H.B."/>
            <person name="Brachmann A.O."/>
            <person name="Cowles C.E."/>
            <person name="Cowles K.N."/>
            <person name="Darby C."/>
            <person name="de Leon L."/>
            <person name="Drace K."/>
            <person name="Du Z."/>
            <person name="Givaudan A."/>
            <person name="Herbert Tran E.E."/>
            <person name="Jewell K.A."/>
            <person name="Knack J.J."/>
            <person name="Krasomil-Osterfeld K.C."/>
            <person name="Kukor R."/>
            <person name="Lanois A."/>
            <person name="Latreille P."/>
            <person name="Leimgruber N.K."/>
            <person name="Lipke C.M."/>
            <person name="Liu R."/>
            <person name="Lu X."/>
            <person name="Martens E.C."/>
            <person name="Marri P.R."/>
            <person name="Medigue C."/>
            <person name="Menard M.L."/>
            <person name="Miller N.M."/>
            <person name="Morales-Soto N."/>
            <person name="Norton S."/>
            <person name="Ogier J.C."/>
            <person name="Orchard S.S."/>
            <person name="Park D."/>
            <person name="Park Y."/>
            <person name="Qurollo B.A."/>
            <person name="Sugar D.R."/>
            <person name="Richards G.R."/>
            <person name="Rouy Z."/>
            <person name="Slominski B."/>
            <person name="Slominski K."/>
            <person name="Snyder H."/>
            <person name="Tjaden B.C."/>
            <person name="van der Hoeven R."/>
            <person name="Welch R.D."/>
            <person name="Wheeler C."/>
            <person name="Xiang B."/>
            <person name="Barbazuk B."/>
            <person name="Gaudriault S."/>
            <person name="Goodner B."/>
            <person name="Slater S.C."/>
            <person name="Forst S."/>
            <person name="Goldman B.S."/>
            <person name="Goodrich-Blair H."/>
        </authorList>
    </citation>
    <scope>NUCLEOTIDE SEQUENCE [LARGE SCALE GENOMIC DNA]</scope>
    <source>
        <strain evidence="2">ATCC 19061 / DSM 3370 / CCUG 14189 / LMG 1036 / NCIMB 9965 / AN6</strain>
    </source>
</reference>
<dbReference type="AlphaFoldDB" id="D3VKG3"/>
<name>D3VKG3_XENNA</name>
<evidence type="ECO:0000313" key="2">
    <source>
        <dbReference type="Proteomes" id="UP000008075"/>
    </source>
</evidence>
<dbReference type="EMBL" id="FN667742">
    <property type="protein sequence ID" value="CBJ88915.1"/>
    <property type="molecule type" value="Genomic_DNA"/>
</dbReference>
<evidence type="ECO:0000313" key="1">
    <source>
        <dbReference type="EMBL" id="CBJ88915.1"/>
    </source>
</evidence>
<protein>
    <submittedName>
        <fullName evidence="1">Uncharacterized protein</fullName>
    </submittedName>
</protein>
<organism evidence="1 2">
    <name type="scientific">Xenorhabdus nematophila (strain ATCC 19061 / DSM 3370 / CCUG 14189 / LMG 1036 / NCIMB 9965 / AN6)</name>
    <dbReference type="NCBI Taxonomy" id="406817"/>
    <lineage>
        <taxon>Bacteria</taxon>
        <taxon>Pseudomonadati</taxon>
        <taxon>Pseudomonadota</taxon>
        <taxon>Gammaproteobacteria</taxon>
        <taxon>Enterobacterales</taxon>
        <taxon>Morganellaceae</taxon>
        <taxon>Xenorhabdus</taxon>
    </lineage>
</organism>
<keyword evidence="2" id="KW-1185">Reference proteome</keyword>
<dbReference type="Proteomes" id="UP000008075">
    <property type="component" value="Chromosome"/>
</dbReference>
<accession>D3VKG3</accession>
<dbReference type="GeneID" id="94018862"/>
<dbReference type="HOGENOM" id="CLU_3105470_0_0_6"/>
<dbReference type="KEGG" id="xne:XNC1_0844"/>
<gene>
    <name evidence="1" type="ordered locus">XNC1_0844</name>
</gene>
<dbReference type="RefSeq" id="WP_010845157.1">
    <property type="nucleotide sequence ID" value="NC_014228.1"/>
</dbReference>
<proteinExistence type="predicted"/>